<dbReference type="InterPro" id="IPR015946">
    <property type="entry name" value="KH_dom-like_a/b"/>
</dbReference>
<evidence type="ECO:0000313" key="2">
    <source>
        <dbReference type="EMBL" id="ARN84246.1"/>
    </source>
</evidence>
<dbReference type="KEGG" id="naf:GQ61_01600"/>
<keyword evidence="3" id="KW-1185">Reference proteome</keyword>
<dbReference type="SUPFAM" id="SSF53474">
    <property type="entry name" value="alpha/beta-Hydrolases"/>
    <property type="match status" value="1"/>
</dbReference>
<dbReference type="PANTHER" id="PTHR39624:SF2">
    <property type="entry name" value="OSMC-LIKE PROTEIN"/>
    <property type="match status" value="1"/>
</dbReference>
<sequence>MATITDRVSFKARDGKSIAGRLDRPLGPIRCFALYAHCFTCTKDILSATRICRFLAENGIATLRFDFRGLGDSEGDFSQTTFTDNVEDILSAYDFMQREYKVPEILIGHSLGGTTALVAASKFKEIKAVVTINSPCHPIHVKRHFVDVEDEILWSGAGDVMIQGRPFKLQREFFDDLEKQDMKEVFKNLDAALLVLHSPNDETVNVKNANYIFSMARHPKSFIALDGVDHLITKEPDARYVAQVIHAWASRYALLYNDKKMPNIEGQVMVLESGEGKFREEIYMGVHKMIADEPPSVEGGQGLGPSPYDILLASLGACTAMTMRMYADYKKLPAYHARVNLTHRKIHGEDCADCEHKEGKIDIIDREIVLEGDLSAAQRQSLLEIAKKCPIHRTLLGEVKIKSYLKG</sequence>
<dbReference type="Pfam" id="PF02566">
    <property type="entry name" value="OsmC"/>
    <property type="match status" value="1"/>
</dbReference>
<dbReference type="RefSeq" id="WP_085783607.1">
    <property type="nucleotide sequence ID" value="NZ_CP008743.1"/>
</dbReference>
<dbReference type="STRING" id="1414854.GQ61_01600"/>
<evidence type="ECO:0000313" key="3">
    <source>
        <dbReference type="Proteomes" id="UP000237351"/>
    </source>
</evidence>
<dbReference type="PANTHER" id="PTHR39624">
    <property type="entry name" value="PROTEIN INVOLVED IN RIMO-MEDIATED BETA-METHYLTHIOLATION OF RIBOSOMAL PROTEIN S12 YCAO"/>
    <property type="match status" value="1"/>
</dbReference>
<dbReference type="Gene3D" id="3.30.300.20">
    <property type="match status" value="1"/>
</dbReference>
<dbReference type="OrthoDB" id="9789573at2"/>
<organism evidence="2 3">
    <name type="scientific">Candidatus Nucleicultrix amoebiphila FS5</name>
    <dbReference type="NCBI Taxonomy" id="1414854"/>
    <lineage>
        <taxon>Bacteria</taxon>
        <taxon>Pseudomonadati</taxon>
        <taxon>Pseudomonadota</taxon>
        <taxon>Alphaproteobacteria</taxon>
        <taxon>Holosporales</taxon>
        <taxon>Candidatus Nucleicultricaceae</taxon>
        <taxon>Candidatus Nucleicultrix</taxon>
    </lineage>
</organism>
<name>A0A1W6N395_9PROT</name>
<feature type="domain" description="Serine aminopeptidase S33" evidence="1">
    <location>
        <begin position="50"/>
        <end position="136"/>
    </location>
</feature>
<accession>A0A1W6N395</accession>
<dbReference type="Pfam" id="PF12146">
    <property type="entry name" value="Hydrolase_4"/>
    <property type="match status" value="1"/>
</dbReference>
<evidence type="ECO:0000259" key="1">
    <source>
        <dbReference type="Pfam" id="PF12146"/>
    </source>
</evidence>
<dbReference type="EMBL" id="CP008743">
    <property type="protein sequence ID" value="ARN84246.1"/>
    <property type="molecule type" value="Genomic_DNA"/>
</dbReference>
<reference evidence="2 3" key="1">
    <citation type="submission" date="2014-06" db="EMBL/GenBank/DDBJ databases">
        <title>The genome of the endonuclear symbiont Nucleicultrix amoebiphila.</title>
        <authorList>
            <person name="Schulz F."/>
            <person name="Horn M."/>
        </authorList>
    </citation>
    <scope>NUCLEOTIDE SEQUENCE [LARGE SCALE GENOMIC DNA]</scope>
    <source>
        <strain evidence="2 3">FS5</strain>
    </source>
</reference>
<dbReference type="Gene3D" id="3.40.50.1820">
    <property type="entry name" value="alpha/beta hydrolase"/>
    <property type="match status" value="1"/>
</dbReference>
<proteinExistence type="predicted"/>
<gene>
    <name evidence="2" type="ORF">GQ61_01600</name>
</gene>
<dbReference type="AlphaFoldDB" id="A0A1W6N395"/>
<protein>
    <recommendedName>
        <fullName evidence="1">Serine aminopeptidase S33 domain-containing protein</fullName>
    </recommendedName>
</protein>
<dbReference type="SUPFAM" id="SSF82784">
    <property type="entry name" value="OsmC-like"/>
    <property type="match status" value="1"/>
</dbReference>
<dbReference type="InterPro" id="IPR036102">
    <property type="entry name" value="OsmC/Ohrsf"/>
</dbReference>
<dbReference type="InterPro" id="IPR029058">
    <property type="entry name" value="AB_hydrolase_fold"/>
</dbReference>
<dbReference type="InterPro" id="IPR022742">
    <property type="entry name" value="Hydrolase_4"/>
</dbReference>
<dbReference type="InterPro" id="IPR003718">
    <property type="entry name" value="OsmC/Ohr_fam"/>
</dbReference>
<dbReference type="Proteomes" id="UP000237351">
    <property type="component" value="Chromosome"/>
</dbReference>